<dbReference type="InterPro" id="IPR026881">
    <property type="entry name" value="WYL_dom"/>
</dbReference>
<dbReference type="EMBL" id="JNFF01000046">
    <property type="protein sequence ID" value="KEQ30271.1"/>
    <property type="molecule type" value="Genomic_DNA"/>
</dbReference>
<dbReference type="InterPro" id="IPR013196">
    <property type="entry name" value="HTH_11"/>
</dbReference>
<keyword evidence="4" id="KW-0238">DNA-binding</keyword>
<dbReference type="Proteomes" id="UP000028007">
    <property type="component" value="Unassembled WGS sequence"/>
</dbReference>
<dbReference type="Pfam" id="PF08279">
    <property type="entry name" value="HTH_11"/>
    <property type="match status" value="1"/>
</dbReference>
<proteinExistence type="predicted"/>
<feature type="domain" description="HTH deoR-type" evidence="3">
    <location>
        <begin position="7"/>
        <end position="62"/>
    </location>
</feature>
<dbReference type="InterPro" id="IPR036390">
    <property type="entry name" value="WH_DNA-bd_sf"/>
</dbReference>
<dbReference type="GO" id="GO:0003700">
    <property type="term" value="F:DNA-binding transcription factor activity"/>
    <property type="evidence" value="ECO:0007669"/>
    <property type="project" value="InterPro"/>
</dbReference>
<protein>
    <submittedName>
        <fullName evidence="4">DNA-binding protein</fullName>
    </submittedName>
</protein>
<dbReference type="InterPro" id="IPR001034">
    <property type="entry name" value="DeoR_HTH"/>
</dbReference>
<dbReference type="PIRSF" id="PIRSF016838">
    <property type="entry name" value="PafC"/>
    <property type="match status" value="1"/>
</dbReference>
<evidence type="ECO:0000259" key="3">
    <source>
        <dbReference type="PROSITE" id="PS51000"/>
    </source>
</evidence>
<dbReference type="eggNOG" id="COG2378">
    <property type="taxonomic scope" value="Bacteria"/>
</dbReference>
<comment type="caution">
    <text evidence="4">The sequence shown here is derived from an EMBL/GenBank/DDBJ whole genome shotgun (WGS) entry which is preliminary data.</text>
</comment>
<sequence>MNETPKRFDRIIAILIQLQSKRIVKAHELAERFEVSLRTIYRDIRTLEASGVPLYSEAGIGYSLLEGYRLPPVMFTREEASSFIAAEKLMQKFIDKELGSHYASATFKLKAVLHNSDKDWVSSIESNVLMQPASQLFNEKSPNTLALLFKSIAEKSQVILQYKTADAEETIERTIEPVGVFHDNNNWYTLGYCHLRNDYRQFRADRIQEIYTTEIPFTIVHQPLETYLKKDKSICPTTKVRILVDKKIGKYLEYEKKYHGLVSEQIIGSNIEMTFLSPDLENGFARWFLMFGDYAIILEPERLKTRVSALLDKMQSDIKKDSTST</sequence>
<keyword evidence="1" id="KW-0805">Transcription regulation</keyword>
<dbReference type="InterPro" id="IPR051534">
    <property type="entry name" value="CBASS_pafABC_assoc_protein"/>
</dbReference>
<dbReference type="PROSITE" id="PS51000">
    <property type="entry name" value="HTH_DEOR_2"/>
    <property type="match status" value="1"/>
</dbReference>
<dbReference type="PANTHER" id="PTHR34580:SF3">
    <property type="entry name" value="PROTEIN PAFB"/>
    <property type="match status" value="1"/>
</dbReference>
<evidence type="ECO:0000256" key="2">
    <source>
        <dbReference type="ARBA" id="ARBA00023163"/>
    </source>
</evidence>
<keyword evidence="5" id="KW-1185">Reference proteome</keyword>
<dbReference type="PANTHER" id="PTHR34580">
    <property type="match status" value="1"/>
</dbReference>
<gene>
    <name evidence="4" type="ORF">N180_09975</name>
</gene>
<dbReference type="InterPro" id="IPR057727">
    <property type="entry name" value="WCX_dom"/>
</dbReference>
<dbReference type="Gene3D" id="1.10.10.10">
    <property type="entry name" value="Winged helix-like DNA-binding domain superfamily/Winged helix DNA-binding domain"/>
    <property type="match status" value="1"/>
</dbReference>
<organism evidence="4 5">
    <name type="scientific">Pedobacter antarcticus 4BY</name>
    <dbReference type="NCBI Taxonomy" id="1358423"/>
    <lineage>
        <taxon>Bacteria</taxon>
        <taxon>Pseudomonadati</taxon>
        <taxon>Bacteroidota</taxon>
        <taxon>Sphingobacteriia</taxon>
        <taxon>Sphingobacteriales</taxon>
        <taxon>Sphingobacteriaceae</taxon>
        <taxon>Pedobacter</taxon>
    </lineage>
</organism>
<evidence type="ECO:0000313" key="4">
    <source>
        <dbReference type="EMBL" id="KEQ30271.1"/>
    </source>
</evidence>
<dbReference type="SUPFAM" id="SSF46785">
    <property type="entry name" value="Winged helix' DNA-binding domain"/>
    <property type="match status" value="1"/>
</dbReference>
<dbReference type="OrthoDB" id="9815009at2"/>
<dbReference type="Pfam" id="PF25583">
    <property type="entry name" value="WCX"/>
    <property type="match status" value="1"/>
</dbReference>
<dbReference type="AlphaFoldDB" id="A0A081PHU8"/>
<reference evidence="4 5" key="1">
    <citation type="journal article" date="1992" name="Int. J. Syst. Bacteriol.">
        <title>Sphingobacterium antarcticus sp. nov. a Psychrotrophic Bacterium from the Soils of Schirmacher Oasis, Antarctica.</title>
        <authorList>
            <person name="Shivaji S."/>
            <person name="Ray M.K."/>
            <person name="Rao N.S."/>
            <person name="Saiserr L."/>
            <person name="Jagannadham M.V."/>
            <person name="Kumar G.S."/>
            <person name="Reddy G."/>
            <person name="Bhargava P.M."/>
        </authorList>
    </citation>
    <scope>NUCLEOTIDE SEQUENCE [LARGE SCALE GENOMIC DNA]</scope>
    <source>
        <strain evidence="4 5">4BY</strain>
    </source>
</reference>
<evidence type="ECO:0000256" key="1">
    <source>
        <dbReference type="ARBA" id="ARBA00023015"/>
    </source>
</evidence>
<dbReference type="GO" id="GO:0003677">
    <property type="term" value="F:DNA binding"/>
    <property type="evidence" value="ECO:0007669"/>
    <property type="project" value="UniProtKB-KW"/>
</dbReference>
<dbReference type="Pfam" id="PF13280">
    <property type="entry name" value="WYL"/>
    <property type="match status" value="1"/>
</dbReference>
<dbReference type="InterPro" id="IPR028349">
    <property type="entry name" value="PafC-like"/>
</dbReference>
<name>A0A081PHU8_9SPHI</name>
<dbReference type="InterPro" id="IPR036388">
    <property type="entry name" value="WH-like_DNA-bd_sf"/>
</dbReference>
<dbReference type="RefSeq" id="WP_037440050.1">
    <property type="nucleotide sequence ID" value="NZ_JNFF01000046.1"/>
</dbReference>
<accession>A0A081PHU8</accession>
<keyword evidence="2" id="KW-0804">Transcription</keyword>
<evidence type="ECO:0000313" key="5">
    <source>
        <dbReference type="Proteomes" id="UP000028007"/>
    </source>
</evidence>
<dbReference type="PROSITE" id="PS52050">
    <property type="entry name" value="WYL"/>
    <property type="match status" value="1"/>
</dbReference>